<keyword evidence="2" id="KW-1185">Reference proteome</keyword>
<evidence type="ECO:0000313" key="1">
    <source>
        <dbReference type="EMBL" id="RIB12700.1"/>
    </source>
</evidence>
<comment type="caution">
    <text evidence="1">The sequence shown here is derived from an EMBL/GenBank/DDBJ whole genome shotgun (WGS) entry which is preliminary data.</text>
</comment>
<evidence type="ECO:0000313" key="2">
    <source>
        <dbReference type="Proteomes" id="UP000266673"/>
    </source>
</evidence>
<dbReference type="EMBL" id="QKWP01000998">
    <property type="protein sequence ID" value="RIB12700.1"/>
    <property type="molecule type" value="Genomic_DNA"/>
</dbReference>
<reference evidence="1 2" key="1">
    <citation type="submission" date="2018-06" db="EMBL/GenBank/DDBJ databases">
        <title>Comparative genomics reveals the genomic features of Rhizophagus irregularis, R. cerebriforme, R. diaphanum and Gigaspora rosea, and their symbiotic lifestyle signature.</title>
        <authorList>
            <person name="Morin E."/>
            <person name="San Clemente H."/>
            <person name="Chen E.C.H."/>
            <person name="De La Providencia I."/>
            <person name="Hainaut M."/>
            <person name="Kuo A."/>
            <person name="Kohler A."/>
            <person name="Murat C."/>
            <person name="Tang N."/>
            <person name="Roy S."/>
            <person name="Loubradou J."/>
            <person name="Henrissat B."/>
            <person name="Grigoriev I.V."/>
            <person name="Corradi N."/>
            <person name="Roux C."/>
            <person name="Martin F.M."/>
        </authorList>
    </citation>
    <scope>NUCLEOTIDE SEQUENCE [LARGE SCALE GENOMIC DNA]</scope>
    <source>
        <strain evidence="1 2">DAOM 194757</strain>
    </source>
</reference>
<proteinExistence type="predicted"/>
<sequence length="125" mass="14216">MGILEAGEAKTTIDSHYAQIISRLNTVNFTLLSGWALKEKQKYGKKGAGKRIAKKVRKILEGYFLAGNADKSDHYTVQDMYQALQQRVLEGDIEAEDFLKVSTIQSWIGRYTRQHREHTAQTSII</sequence>
<dbReference type="OrthoDB" id="2441667at2759"/>
<name>A0A397UR85_9GLOM</name>
<dbReference type="AlphaFoldDB" id="A0A397UR85"/>
<accession>A0A397UR85</accession>
<protein>
    <submittedName>
        <fullName evidence="1">Uncharacterized protein</fullName>
    </submittedName>
</protein>
<organism evidence="1 2">
    <name type="scientific">Gigaspora rosea</name>
    <dbReference type="NCBI Taxonomy" id="44941"/>
    <lineage>
        <taxon>Eukaryota</taxon>
        <taxon>Fungi</taxon>
        <taxon>Fungi incertae sedis</taxon>
        <taxon>Mucoromycota</taxon>
        <taxon>Glomeromycotina</taxon>
        <taxon>Glomeromycetes</taxon>
        <taxon>Diversisporales</taxon>
        <taxon>Gigasporaceae</taxon>
        <taxon>Gigaspora</taxon>
    </lineage>
</organism>
<dbReference type="Proteomes" id="UP000266673">
    <property type="component" value="Unassembled WGS sequence"/>
</dbReference>
<gene>
    <name evidence="1" type="ORF">C2G38_2041610</name>
</gene>